<dbReference type="GO" id="GO:0016874">
    <property type="term" value="F:ligase activity"/>
    <property type="evidence" value="ECO:0007669"/>
    <property type="project" value="UniProtKB-KW"/>
</dbReference>
<comment type="similarity">
    <text evidence="3 9">Belongs to the Deltex family.</text>
</comment>
<evidence type="ECO:0000313" key="12">
    <source>
        <dbReference type="Proteomes" id="UP000540952"/>
    </source>
</evidence>
<dbReference type="EC" id="2.3.2.27" evidence="9"/>
<keyword evidence="6 8" id="KW-0863">Zinc-finger</keyword>
<reference evidence="11 12" key="1">
    <citation type="submission" date="2019-09" db="EMBL/GenBank/DDBJ databases">
        <title>Bird 10,000 Genomes (B10K) Project - Family phase.</title>
        <authorList>
            <person name="Zhang G."/>
        </authorList>
    </citation>
    <scope>NUCLEOTIDE SEQUENCE [LARGE SCALE GENOMIC DNA]</scope>
    <source>
        <strain evidence="11">B10K-CU-031-13</strain>
        <tissue evidence="11">Muscle</tissue>
    </source>
</reference>
<accession>A0A7K4VZA9</accession>
<dbReference type="SUPFAM" id="SSF57850">
    <property type="entry name" value="RING/U-box"/>
    <property type="match status" value="1"/>
</dbReference>
<evidence type="ECO:0000256" key="9">
    <source>
        <dbReference type="RuleBase" id="RU367105"/>
    </source>
</evidence>
<dbReference type="GO" id="GO:0007219">
    <property type="term" value="P:Notch signaling pathway"/>
    <property type="evidence" value="ECO:0007669"/>
    <property type="project" value="InterPro"/>
</dbReference>
<evidence type="ECO:0000256" key="7">
    <source>
        <dbReference type="ARBA" id="ARBA00022833"/>
    </source>
</evidence>
<keyword evidence="4 9" id="KW-0808">Transferase</keyword>
<evidence type="ECO:0000256" key="5">
    <source>
        <dbReference type="ARBA" id="ARBA00022723"/>
    </source>
</evidence>
<keyword evidence="9" id="KW-0963">Cytoplasm</keyword>
<dbReference type="GO" id="GO:0016567">
    <property type="term" value="P:protein ubiquitination"/>
    <property type="evidence" value="ECO:0007669"/>
    <property type="project" value="UniProtKB-UniRule"/>
</dbReference>
<evidence type="ECO:0000259" key="10">
    <source>
        <dbReference type="PROSITE" id="PS50089"/>
    </source>
</evidence>
<evidence type="ECO:0000256" key="3">
    <source>
        <dbReference type="ARBA" id="ARBA00009413"/>
    </source>
</evidence>
<comment type="subcellular location">
    <subcellularLocation>
        <location evidence="9">Cytoplasm</location>
    </subcellularLocation>
</comment>
<dbReference type="Gene3D" id="3.30.40.10">
    <property type="entry name" value="Zinc/RING finger domain, C3HC4 (zinc finger)"/>
    <property type="match status" value="1"/>
</dbReference>
<dbReference type="Pfam" id="PF21718">
    <property type="entry name" value="KH_DTX3L"/>
    <property type="match status" value="2"/>
</dbReference>
<feature type="non-terminal residue" evidence="11">
    <location>
        <position position="1"/>
    </location>
</feature>
<feature type="non-terminal residue" evidence="11">
    <location>
        <position position="722"/>
    </location>
</feature>
<keyword evidence="11" id="KW-0436">Ligase</keyword>
<dbReference type="InterPro" id="IPR039399">
    <property type="entry name" value="Deltex_C_sf"/>
</dbReference>
<sequence>RAAGAIMAVAPLLVRLSPAPDPGEKAILKLQAYFQSTKRSGGGECNVRAGPHPGTYWVDFHEERDKKSVESRTNHILEMGVKRLKIVIQPGEGNRSNSQVTAQASISYDVPASPVLPQQEQWSANGHGDMAGEVLTKKIFLTVSATLNASMFSKEQMKKITIMCPNLKREGNPAIDGFEKLTGDFTDIEKAYHYFEDILAGNDTNRHFSHSESQNGLKDENGLNTEEMSDLTVMTALYEYFSHTRKKEIKELQERFGVCIRSKDGHDGTTSVTLTSDESPASLQAASNFFISTFQRSVGDLKQEKIPVTNSYPLGETIMKLNERFSNLLAKVEGNQFLLRGPESEILAAKRFLAKESKNSQAERNMKISSVLYRYRNKIAVDASVFKLLETILKKEVESIEDKFDTKIEIEDNSYDQKMFILFRPKIQTSDLSSHATESFINAFQSASAMLREKVISLKLSEDQKKTLNVLLKEKQLEDLHVKLKKKEDKLILRGLLDHLYAAEKRIMNLLKIEDSTQTKNKAPLSSDLSSQEATGALRKKLSVRQKNNLAFEGQAKTKTEEKDDECPICMDRIKNKETLRKCKHAFCKSCIAQAMAIKQVCPVCNTVYGVMKGDQPEGTMSTREMLLSLPGYESCGTIEINYDMKGGVQTSNHPNPGQPYRSTYRTAYLPNNVEGQEILMLLKRAFDQKLIFTVGQSRTTGAQNVITWNDIHHKTSMTGGP</sequence>
<evidence type="ECO:0000256" key="2">
    <source>
        <dbReference type="ARBA" id="ARBA00004906"/>
    </source>
</evidence>
<dbReference type="GO" id="GO:0061630">
    <property type="term" value="F:ubiquitin protein ligase activity"/>
    <property type="evidence" value="ECO:0007669"/>
    <property type="project" value="UniProtKB-UniRule"/>
</dbReference>
<name>A0A7K4VZA9_9TYRA</name>
<dbReference type="UniPathway" id="UPA00143"/>
<dbReference type="InterPro" id="IPR039398">
    <property type="entry name" value="Deltex_fam"/>
</dbReference>
<evidence type="ECO:0000256" key="6">
    <source>
        <dbReference type="ARBA" id="ARBA00022771"/>
    </source>
</evidence>
<feature type="domain" description="RING-type" evidence="10">
    <location>
        <begin position="567"/>
        <end position="606"/>
    </location>
</feature>
<dbReference type="InterPro" id="IPR048418">
    <property type="entry name" value="DTX3L_a/b_dom"/>
</dbReference>
<dbReference type="InterPro" id="IPR012677">
    <property type="entry name" value="Nucleotide-bd_a/b_plait_sf"/>
</dbReference>
<dbReference type="Gene3D" id="3.30.70.330">
    <property type="match status" value="1"/>
</dbReference>
<dbReference type="EMBL" id="VZRD01000010">
    <property type="protein sequence ID" value="NWR27521.1"/>
    <property type="molecule type" value="Genomic_DNA"/>
</dbReference>
<dbReference type="Pfam" id="PF21717">
    <property type="entry name" value="DTX3L_a-b"/>
    <property type="match status" value="1"/>
</dbReference>
<organism evidence="11 12">
    <name type="scientific">Tachuris rubrigastra</name>
    <dbReference type="NCBI Taxonomy" id="495162"/>
    <lineage>
        <taxon>Eukaryota</taxon>
        <taxon>Metazoa</taxon>
        <taxon>Chordata</taxon>
        <taxon>Craniata</taxon>
        <taxon>Vertebrata</taxon>
        <taxon>Euteleostomi</taxon>
        <taxon>Archelosauria</taxon>
        <taxon>Archosauria</taxon>
        <taxon>Dinosauria</taxon>
        <taxon>Saurischia</taxon>
        <taxon>Theropoda</taxon>
        <taxon>Coelurosauria</taxon>
        <taxon>Aves</taxon>
        <taxon>Neognathae</taxon>
        <taxon>Neoaves</taxon>
        <taxon>Telluraves</taxon>
        <taxon>Australaves</taxon>
        <taxon>Passeriformes</taxon>
        <taxon>Tyrannidae</taxon>
        <taxon>Tachuris</taxon>
    </lineage>
</organism>
<keyword evidence="7 9" id="KW-0862">Zinc</keyword>
<dbReference type="InterPro" id="IPR048409">
    <property type="entry name" value="DTX3L_KH-like"/>
</dbReference>
<evidence type="ECO:0000256" key="4">
    <source>
        <dbReference type="ARBA" id="ARBA00022679"/>
    </source>
</evidence>
<dbReference type="Gene3D" id="3.30.390.130">
    <property type="match status" value="1"/>
</dbReference>
<gene>
    <name evidence="11" type="primary">Dtx3l_0</name>
    <name evidence="11" type="ORF">TACRUB_R06666</name>
</gene>
<dbReference type="PANTHER" id="PTHR12622">
    <property type="entry name" value="DELTEX-RELATED"/>
    <property type="match status" value="1"/>
</dbReference>
<dbReference type="InterPro" id="IPR039396">
    <property type="entry name" value="Deltex_C"/>
</dbReference>
<keyword evidence="5 9" id="KW-0479">Metal-binding</keyword>
<dbReference type="Proteomes" id="UP000540952">
    <property type="component" value="Unassembled WGS sequence"/>
</dbReference>
<dbReference type="InterPro" id="IPR013083">
    <property type="entry name" value="Znf_RING/FYVE/PHD"/>
</dbReference>
<evidence type="ECO:0000256" key="8">
    <source>
        <dbReference type="PROSITE-ProRule" id="PRU00175"/>
    </source>
</evidence>
<dbReference type="SMART" id="SM00184">
    <property type="entry name" value="RING"/>
    <property type="match status" value="1"/>
</dbReference>
<evidence type="ECO:0000256" key="1">
    <source>
        <dbReference type="ARBA" id="ARBA00000900"/>
    </source>
</evidence>
<dbReference type="AlphaFoldDB" id="A0A7K4VZA9"/>
<keyword evidence="12" id="KW-1185">Reference proteome</keyword>
<dbReference type="InterPro" id="IPR017907">
    <property type="entry name" value="Znf_RING_CS"/>
</dbReference>
<dbReference type="Pfam" id="PF13923">
    <property type="entry name" value="zf-C3HC4_2"/>
    <property type="match status" value="1"/>
</dbReference>
<dbReference type="InterPro" id="IPR057051">
    <property type="entry name" value="PARP14_RPM_1"/>
</dbReference>
<evidence type="ECO:0000313" key="11">
    <source>
        <dbReference type="EMBL" id="NWR27521.1"/>
    </source>
</evidence>
<proteinExistence type="inferred from homology"/>
<comment type="catalytic activity">
    <reaction evidence="1 9">
        <text>S-ubiquitinyl-[E2 ubiquitin-conjugating enzyme]-L-cysteine + [acceptor protein]-L-lysine = [E2 ubiquitin-conjugating enzyme]-L-cysteine + N(6)-ubiquitinyl-[acceptor protein]-L-lysine.</text>
        <dbReference type="EC" id="2.3.2.27"/>
    </reaction>
</comment>
<protein>
    <recommendedName>
        <fullName evidence="9">E3 ubiquitin-protein ligase</fullName>
        <ecNumber evidence="9">2.3.2.27</ecNumber>
    </recommendedName>
</protein>
<dbReference type="CDD" id="cd09633">
    <property type="entry name" value="Deltex_C"/>
    <property type="match status" value="1"/>
</dbReference>
<dbReference type="InterPro" id="IPR001841">
    <property type="entry name" value="Znf_RING"/>
</dbReference>
<dbReference type="GO" id="GO:0008270">
    <property type="term" value="F:zinc ion binding"/>
    <property type="evidence" value="ECO:0007669"/>
    <property type="project" value="UniProtKB-KW"/>
</dbReference>
<dbReference type="GO" id="GO:0005737">
    <property type="term" value="C:cytoplasm"/>
    <property type="evidence" value="ECO:0007669"/>
    <property type="project" value="UniProtKB-SubCell"/>
</dbReference>
<comment type="pathway">
    <text evidence="2 9">Protein modification; protein ubiquitination.</text>
</comment>
<comment type="caution">
    <text evidence="11">The sequence shown here is derived from an EMBL/GenBank/DDBJ whole genome shotgun (WGS) entry which is preliminary data.</text>
</comment>
<dbReference type="PROSITE" id="PS50089">
    <property type="entry name" value="ZF_RING_2"/>
    <property type="match status" value="1"/>
</dbReference>
<dbReference type="Pfam" id="PF18102">
    <property type="entry name" value="DTC"/>
    <property type="match status" value="1"/>
</dbReference>
<dbReference type="PROSITE" id="PS00518">
    <property type="entry name" value="ZF_RING_1"/>
    <property type="match status" value="1"/>
</dbReference>
<dbReference type="Pfam" id="PF23222">
    <property type="entry name" value="RRM_PARP14_1"/>
    <property type="match status" value="1"/>
</dbReference>